<name>A0A9P7EUD5_9AGAM</name>
<feature type="compositionally biased region" description="Polar residues" evidence="2">
    <location>
        <begin position="425"/>
        <end position="435"/>
    </location>
</feature>
<sequence>MSIDNNSDMTAITPAGYTEFLKTHINSSQLFFPSFDTSVSQQLYAHSDTSDPTSDDSLSFRDSDNDVVVQLKCQLMELQHTVASLRADLLKVTNEKACLSSTCQALHNVIVNIRSSASSVASSSSSSTPSDAPNTTDERKPSIILDGMTDEECDRELDPTDYRSVKSWTKKEWQEHFPPSTSAVPGSSSKKSARGSKRMAQGINVSCTYLQNEDGIPLSAQRAKVIQTTMLSCFRQLHNQGLAPESIGQASLDVIKWLVHTLRKEYFELRLCADNWKTTKLMTDNYSQWYNYHIKKKGSKRVKTESEDMCFEEESTSETTPIITKRSSPDPDENHMTKRPHIDSDMSSSSSLDEIASFVLPSKEVLTTLPLPPHNSTAPDREPTPPPRTDKGKAKEVITMEVKNPLFNLVLKPRPRPIPPQLPPTSINSPPSESHSAMIPPSNENTPVSLELVGTTHTEQTKTVIVVGDSKPNSIKKRQPSTKPMRVSPKITARNLCALDWQSNGHQKEPATIFASYWNGLSKADKEIYKCKAAVQLKSAASGVSTTSDDVGVDEE</sequence>
<gene>
    <name evidence="3" type="ORF">F5147DRAFT_780858</name>
</gene>
<dbReference type="GeneID" id="64704789"/>
<feature type="compositionally biased region" description="Basic and acidic residues" evidence="2">
    <location>
        <begin position="327"/>
        <end position="344"/>
    </location>
</feature>
<protein>
    <submittedName>
        <fullName evidence="3">Uncharacterized protein</fullName>
    </submittedName>
</protein>
<accession>A0A9P7EUD5</accession>
<dbReference type="EMBL" id="JABBWM010000117">
    <property type="protein sequence ID" value="KAG2088851.1"/>
    <property type="molecule type" value="Genomic_DNA"/>
</dbReference>
<evidence type="ECO:0000256" key="2">
    <source>
        <dbReference type="SAM" id="MobiDB-lite"/>
    </source>
</evidence>
<dbReference type="Proteomes" id="UP000823399">
    <property type="component" value="Unassembled WGS sequence"/>
</dbReference>
<dbReference type="AlphaFoldDB" id="A0A9P7EUD5"/>
<feature type="region of interest" description="Disordered" evidence="2">
    <location>
        <begin position="410"/>
        <end position="444"/>
    </location>
</feature>
<keyword evidence="4" id="KW-1185">Reference proteome</keyword>
<evidence type="ECO:0000256" key="1">
    <source>
        <dbReference type="SAM" id="Coils"/>
    </source>
</evidence>
<reference evidence="3" key="1">
    <citation type="journal article" date="2020" name="New Phytol.">
        <title>Comparative genomics reveals dynamic genome evolution in host specialist ectomycorrhizal fungi.</title>
        <authorList>
            <person name="Lofgren L.A."/>
            <person name="Nguyen N.H."/>
            <person name="Vilgalys R."/>
            <person name="Ruytinx J."/>
            <person name="Liao H.L."/>
            <person name="Branco S."/>
            <person name="Kuo A."/>
            <person name="LaButti K."/>
            <person name="Lipzen A."/>
            <person name="Andreopoulos W."/>
            <person name="Pangilinan J."/>
            <person name="Riley R."/>
            <person name="Hundley H."/>
            <person name="Na H."/>
            <person name="Barry K."/>
            <person name="Grigoriev I.V."/>
            <person name="Stajich J.E."/>
            <person name="Kennedy P.G."/>
        </authorList>
    </citation>
    <scope>NUCLEOTIDE SEQUENCE</scope>
    <source>
        <strain evidence="3">FC423</strain>
    </source>
</reference>
<feature type="region of interest" description="Disordered" evidence="2">
    <location>
        <begin position="311"/>
        <end position="350"/>
    </location>
</feature>
<dbReference type="RefSeq" id="XP_041285699.1">
    <property type="nucleotide sequence ID" value="XM_041442530.1"/>
</dbReference>
<dbReference type="OrthoDB" id="2680493at2759"/>
<organism evidence="3 4">
    <name type="scientific">Suillus discolor</name>
    <dbReference type="NCBI Taxonomy" id="1912936"/>
    <lineage>
        <taxon>Eukaryota</taxon>
        <taxon>Fungi</taxon>
        <taxon>Dikarya</taxon>
        <taxon>Basidiomycota</taxon>
        <taxon>Agaricomycotina</taxon>
        <taxon>Agaricomycetes</taxon>
        <taxon>Agaricomycetidae</taxon>
        <taxon>Boletales</taxon>
        <taxon>Suillineae</taxon>
        <taxon>Suillaceae</taxon>
        <taxon>Suillus</taxon>
    </lineage>
</organism>
<evidence type="ECO:0000313" key="3">
    <source>
        <dbReference type="EMBL" id="KAG2088851.1"/>
    </source>
</evidence>
<proteinExistence type="predicted"/>
<feature type="region of interest" description="Disordered" evidence="2">
    <location>
        <begin position="367"/>
        <end position="394"/>
    </location>
</feature>
<keyword evidence="1" id="KW-0175">Coiled coil</keyword>
<feature type="coiled-coil region" evidence="1">
    <location>
        <begin position="68"/>
        <end position="95"/>
    </location>
</feature>
<comment type="caution">
    <text evidence="3">The sequence shown here is derived from an EMBL/GenBank/DDBJ whole genome shotgun (WGS) entry which is preliminary data.</text>
</comment>
<evidence type="ECO:0000313" key="4">
    <source>
        <dbReference type="Proteomes" id="UP000823399"/>
    </source>
</evidence>
<feature type="region of interest" description="Disordered" evidence="2">
    <location>
        <begin position="176"/>
        <end position="197"/>
    </location>
</feature>
<feature type="compositionally biased region" description="Basic and acidic residues" evidence="2">
    <location>
        <begin position="379"/>
        <end position="394"/>
    </location>
</feature>
<feature type="region of interest" description="Disordered" evidence="2">
    <location>
        <begin position="120"/>
        <end position="158"/>
    </location>
</feature>